<keyword evidence="2" id="KW-1133">Transmembrane helix</keyword>
<accession>A0ABR4NJ54</accession>
<dbReference type="EMBL" id="JADGIZ020000002">
    <property type="protein sequence ID" value="KAL2919566.1"/>
    <property type="molecule type" value="Genomic_DNA"/>
</dbReference>
<keyword evidence="4" id="KW-1185">Reference proteome</keyword>
<protein>
    <submittedName>
        <fullName evidence="3">Uncharacterized protein</fullName>
    </submittedName>
</protein>
<name>A0ABR4NJ54_9FUNG</name>
<feature type="transmembrane region" description="Helical" evidence="2">
    <location>
        <begin position="190"/>
        <end position="210"/>
    </location>
</feature>
<feature type="transmembrane region" description="Helical" evidence="2">
    <location>
        <begin position="126"/>
        <end position="144"/>
    </location>
</feature>
<proteinExistence type="predicted"/>
<feature type="compositionally biased region" description="Low complexity" evidence="1">
    <location>
        <begin position="290"/>
        <end position="300"/>
    </location>
</feature>
<organism evidence="3 4">
    <name type="scientific">Polyrhizophydium stewartii</name>
    <dbReference type="NCBI Taxonomy" id="2732419"/>
    <lineage>
        <taxon>Eukaryota</taxon>
        <taxon>Fungi</taxon>
        <taxon>Fungi incertae sedis</taxon>
        <taxon>Chytridiomycota</taxon>
        <taxon>Chytridiomycota incertae sedis</taxon>
        <taxon>Chytridiomycetes</taxon>
        <taxon>Rhizophydiales</taxon>
        <taxon>Rhizophydiales incertae sedis</taxon>
        <taxon>Polyrhizophydium</taxon>
    </lineage>
</organism>
<comment type="caution">
    <text evidence="3">The sequence shown here is derived from an EMBL/GenBank/DDBJ whole genome shotgun (WGS) entry which is preliminary data.</text>
</comment>
<evidence type="ECO:0000256" key="1">
    <source>
        <dbReference type="SAM" id="MobiDB-lite"/>
    </source>
</evidence>
<keyword evidence="2" id="KW-0812">Transmembrane</keyword>
<sequence length="306" mass="30519">MLGTLVQLARLPTNTYTTLVRGACVAMVVFTLCEALREGGLDDAGEYLAVVHVRGLANEANVALFALAGLEFLKALAPFMGIAPQRALAAAQVAVAVGIAALAAGVHVPRLDNRLAHELVNAADAALSAADFVFQVILARFAVVGPLRASPPRVRLGFAALLAAGFAAYALGQLPMLLGIAGVGAYVPSFVLNTACNLFELASIHTLLLLRAALAAAPRRPAACEESGDDAAAADRAADRAARAAAHGEAAPLLGAAAAAAAAANTPSCRSSATLADTAGPPAPAPPLSPALSAASGGSDRTAAAQ</sequence>
<evidence type="ECO:0000313" key="3">
    <source>
        <dbReference type="EMBL" id="KAL2919566.1"/>
    </source>
</evidence>
<feature type="region of interest" description="Disordered" evidence="1">
    <location>
        <begin position="271"/>
        <end position="306"/>
    </location>
</feature>
<evidence type="ECO:0000313" key="4">
    <source>
        <dbReference type="Proteomes" id="UP001527925"/>
    </source>
</evidence>
<feature type="transmembrane region" description="Helical" evidence="2">
    <location>
        <begin position="87"/>
        <end position="106"/>
    </location>
</feature>
<dbReference type="Proteomes" id="UP001527925">
    <property type="component" value="Unassembled WGS sequence"/>
</dbReference>
<gene>
    <name evidence="3" type="ORF">HK105_200478</name>
</gene>
<reference evidence="3 4" key="1">
    <citation type="submission" date="2023-09" db="EMBL/GenBank/DDBJ databases">
        <title>Pangenome analysis of Batrachochytrium dendrobatidis and related Chytrids.</title>
        <authorList>
            <person name="Yacoub M.N."/>
            <person name="Stajich J.E."/>
            <person name="James T.Y."/>
        </authorList>
    </citation>
    <scope>NUCLEOTIDE SEQUENCE [LARGE SCALE GENOMIC DNA]</scope>
    <source>
        <strain evidence="3 4">JEL0888</strain>
    </source>
</reference>
<feature type="transmembrane region" description="Helical" evidence="2">
    <location>
        <begin position="156"/>
        <end position="178"/>
    </location>
</feature>
<keyword evidence="2" id="KW-0472">Membrane</keyword>
<evidence type="ECO:0000256" key="2">
    <source>
        <dbReference type="SAM" id="Phobius"/>
    </source>
</evidence>